<dbReference type="AlphaFoldDB" id="A0A0R3QDV9"/>
<proteinExistence type="predicted"/>
<sequence length="112" mass="12521">MNDNLDDNKESVDNVVVDVVVVGAGVVVVDVVVVVGAVDDDAGVGDDIAAVELMQVSEVVHEVRLQLNLLLFDSFHYLTYLHILKHLVVHYYPEYDPVQLYNSCKRKRKIIS</sequence>
<dbReference type="Proteomes" id="UP000280834">
    <property type="component" value="Unassembled WGS sequence"/>
</dbReference>
<dbReference type="EMBL" id="UZAG01003606">
    <property type="protein sequence ID" value="VDO15606.1"/>
    <property type="molecule type" value="Genomic_DNA"/>
</dbReference>
<protein>
    <submittedName>
        <fullName evidence="1 3">Uncharacterized protein</fullName>
    </submittedName>
</protein>
<gene>
    <name evidence="1" type="ORF">BTMF_LOCUS3842</name>
</gene>
<reference evidence="1 2" key="2">
    <citation type="submission" date="2018-11" db="EMBL/GenBank/DDBJ databases">
        <authorList>
            <consortium name="Pathogen Informatics"/>
        </authorList>
    </citation>
    <scope>NUCLEOTIDE SEQUENCE [LARGE SCALE GENOMIC DNA]</scope>
</reference>
<dbReference type="WBParaSite" id="BTMF_0000454501-mRNA-1">
    <property type="protein sequence ID" value="BTMF_0000454501-mRNA-1"/>
    <property type="gene ID" value="BTMF_0000454501"/>
</dbReference>
<organism evidence="3">
    <name type="scientific">Brugia timori</name>
    <dbReference type="NCBI Taxonomy" id="42155"/>
    <lineage>
        <taxon>Eukaryota</taxon>
        <taxon>Metazoa</taxon>
        <taxon>Ecdysozoa</taxon>
        <taxon>Nematoda</taxon>
        <taxon>Chromadorea</taxon>
        <taxon>Rhabditida</taxon>
        <taxon>Spirurina</taxon>
        <taxon>Spiruromorpha</taxon>
        <taxon>Filarioidea</taxon>
        <taxon>Onchocercidae</taxon>
        <taxon>Brugia</taxon>
    </lineage>
</organism>
<name>A0A0R3QDV9_9BILA</name>
<reference evidence="3" key="1">
    <citation type="submission" date="2017-02" db="UniProtKB">
        <authorList>
            <consortium name="WormBaseParasite"/>
        </authorList>
    </citation>
    <scope>IDENTIFICATION</scope>
</reference>
<evidence type="ECO:0000313" key="3">
    <source>
        <dbReference type="WBParaSite" id="BTMF_0000454501-mRNA-1"/>
    </source>
</evidence>
<accession>A0A0R3QDV9</accession>
<evidence type="ECO:0000313" key="2">
    <source>
        <dbReference type="Proteomes" id="UP000280834"/>
    </source>
</evidence>
<keyword evidence="2" id="KW-1185">Reference proteome</keyword>
<evidence type="ECO:0000313" key="1">
    <source>
        <dbReference type="EMBL" id="VDO15606.1"/>
    </source>
</evidence>